<evidence type="ECO:0000256" key="5">
    <source>
        <dbReference type="ARBA" id="ARBA00023242"/>
    </source>
</evidence>
<dbReference type="EMBL" id="LFMY01000011">
    <property type="protein sequence ID" value="OKL57764.1"/>
    <property type="molecule type" value="Genomic_DNA"/>
</dbReference>
<proteinExistence type="predicted"/>
<dbReference type="Pfam" id="PF11951">
    <property type="entry name" value="Fungal_trans_2"/>
    <property type="match status" value="1"/>
</dbReference>
<dbReference type="Pfam" id="PF00172">
    <property type="entry name" value="Zn_clus"/>
    <property type="match status" value="1"/>
</dbReference>
<dbReference type="PROSITE" id="PS50048">
    <property type="entry name" value="ZN2_CY6_FUNGAL_2"/>
    <property type="match status" value="1"/>
</dbReference>
<dbReference type="GO" id="GO:0005634">
    <property type="term" value="C:nucleus"/>
    <property type="evidence" value="ECO:0007669"/>
    <property type="project" value="UniProtKB-SubCell"/>
</dbReference>
<protein>
    <recommendedName>
        <fullName evidence="7">Zn(2)-C6 fungal-type domain-containing protein</fullName>
    </recommendedName>
</protein>
<reference evidence="8 9" key="1">
    <citation type="submission" date="2015-06" db="EMBL/GenBank/DDBJ databases">
        <title>Talaromyces atroroseus IBT 11181 draft genome.</title>
        <authorList>
            <person name="Rasmussen K.B."/>
            <person name="Rasmussen S."/>
            <person name="Petersen B."/>
            <person name="Sicheritz-Ponten T."/>
            <person name="Mortensen U.H."/>
            <person name="Thrane U."/>
        </authorList>
    </citation>
    <scope>NUCLEOTIDE SEQUENCE [LARGE SCALE GENOMIC DNA]</scope>
    <source>
        <strain evidence="8 9">IBT 11181</strain>
    </source>
</reference>
<evidence type="ECO:0000256" key="1">
    <source>
        <dbReference type="ARBA" id="ARBA00004123"/>
    </source>
</evidence>
<organism evidence="8 9">
    <name type="scientific">Talaromyces atroroseus</name>
    <dbReference type="NCBI Taxonomy" id="1441469"/>
    <lineage>
        <taxon>Eukaryota</taxon>
        <taxon>Fungi</taxon>
        <taxon>Dikarya</taxon>
        <taxon>Ascomycota</taxon>
        <taxon>Pezizomycotina</taxon>
        <taxon>Eurotiomycetes</taxon>
        <taxon>Eurotiomycetidae</taxon>
        <taxon>Eurotiales</taxon>
        <taxon>Trichocomaceae</taxon>
        <taxon>Talaromyces</taxon>
        <taxon>Talaromyces sect. Trachyspermi</taxon>
    </lineage>
</organism>
<feature type="compositionally biased region" description="Low complexity" evidence="6">
    <location>
        <begin position="70"/>
        <end position="89"/>
    </location>
</feature>
<feature type="compositionally biased region" description="Basic and acidic residues" evidence="6">
    <location>
        <begin position="46"/>
        <end position="60"/>
    </location>
</feature>
<evidence type="ECO:0000256" key="6">
    <source>
        <dbReference type="SAM" id="MobiDB-lite"/>
    </source>
</evidence>
<dbReference type="STRING" id="1441469.A0A225AHS6"/>
<dbReference type="Proteomes" id="UP000214365">
    <property type="component" value="Unassembled WGS sequence"/>
</dbReference>
<keyword evidence="9" id="KW-1185">Reference proteome</keyword>
<dbReference type="SUPFAM" id="SSF57701">
    <property type="entry name" value="Zn2/Cys6 DNA-binding domain"/>
    <property type="match status" value="1"/>
</dbReference>
<dbReference type="InterPro" id="IPR001138">
    <property type="entry name" value="Zn2Cys6_DnaBD"/>
</dbReference>
<sequence length="604" mass="67703">MSAGQRSKNGCWTCRTRRKKCDEGSPPCGNCEARGLFCHGYGPKPPWKDRGEKERDEARQLHMQTRSRRTQLLTSQSSSSSSPALASFLRPSPDSAVACEGELSRPCLSPSDDLPNIGNFGGLGMSGDFWGPPVLATDILFTSSSDEFNNGAVELPIVPQSGPGLICFPSRTSNEQAANSEHELRYLMHFMGDTFSLLHSGYQPTSLMKRSWLLLLLMRSAPFYYASLSMSAYHESHQLSNFSNPDVNGIPYQDYQTYRTLAIRRLADLREAHQSSAPAFRLAEEEMICFVQLAILEALGDNSQDCRLYLSSALKSLYDNAFFEHENQLLVTQRPSSHSASQPFQTPDLICRSSPMEREALEFYRSLLVWNDILSCSLNATEPSNTSAYQVILRDDHLSFKFEEVVSCQSWILCSILDATQLSNWKREQEAQGHLSVRGLVGRSEKIESVLEQGIQKLAELVGQDPPPSNLLSSHVHSYIFAHAVLVHLNTIVSGYSPGVPEIQQAMDRAIAAWDTHPSLTDLRLLAWPFYVTAVLCLGSQRQQFRQLIADASKKAGYLQSTLPKLNSIVEDVWRKVDTSVMRKDKFSSYIKPLHNQHLNVFFF</sequence>
<keyword evidence="2" id="KW-0805">Transcription regulation</keyword>
<dbReference type="PANTHER" id="PTHR37534:SF20">
    <property type="entry name" value="PRO1A C6 ZINK-FINGER PROTEIN"/>
    <property type="match status" value="1"/>
</dbReference>
<dbReference type="GO" id="GO:0003677">
    <property type="term" value="F:DNA binding"/>
    <property type="evidence" value="ECO:0007669"/>
    <property type="project" value="UniProtKB-KW"/>
</dbReference>
<dbReference type="GO" id="GO:0000981">
    <property type="term" value="F:DNA-binding transcription factor activity, RNA polymerase II-specific"/>
    <property type="evidence" value="ECO:0007669"/>
    <property type="project" value="InterPro"/>
</dbReference>
<dbReference type="GeneID" id="31006640"/>
<dbReference type="Gene3D" id="4.10.240.10">
    <property type="entry name" value="Zn(2)-C6 fungal-type DNA-binding domain"/>
    <property type="match status" value="1"/>
</dbReference>
<feature type="region of interest" description="Disordered" evidence="6">
    <location>
        <begin position="44"/>
        <end position="89"/>
    </location>
</feature>
<dbReference type="AlphaFoldDB" id="A0A225AHS6"/>
<evidence type="ECO:0000313" key="8">
    <source>
        <dbReference type="EMBL" id="OKL57764.1"/>
    </source>
</evidence>
<dbReference type="SMART" id="SM00066">
    <property type="entry name" value="GAL4"/>
    <property type="match status" value="1"/>
</dbReference>
<comment type="subcellular location">
    <subcellularLocation>
        <location evidence="1">Nucleus</location>
    </subcellularLocation>
</comment>
<dbReference type="RefSeq" id="XP_020117885.1">
    <property type="nucleotide sequence ID" value="XM_020262260.1"/>
</dbReference>
<gene>
    <name evidence="8" type="ORF">UA08_06884</name>
</gene>
<keyword evidence="5" id="KW-0539">Nucleus</keyword>
<accession>A0A225AHS6</accession>
<dbReference type="InterPro" id="IPR036864">
    <property type="entry name" value="Zn2-C6_fun-type_DNA-bd_sf"/>
</dbReference>
<dbReference type="CDD" id="cd00067">
    <property type="entry name" value="GAL4"/>
    <property type="match status" value="1"/>
</dbReference>
<keyword evidence="3" id="KW-0238">DNA-binding</keyword>
<evidence type="ECO:0000256" key="3">
    <source>
        <dbReference type="ARBA" id="ARBA00023125"/>
    </source>
</evidence>
<evidence type="ECO:0000256" key="4">
    <source>
        <dbReference type="ARBA" id="ARBA00023163"/>
    </source>
</evidence>
<dbReference type="PANTHER" id="PTHR37534">
    <property type="entry name" value="TRANSCRIPTIONAL ACTIVATOR PROTEIN UGA3"/>
    <property type="match status" value="1"/>
</dbReference>
<evidence type="ECO:0000259" key="7">
    <source>
        <dbReference type="PROSITE" id="PS50048"/>
    </source>
</evidence>
<comment type="caution">
    <text evidence="8">The sequence shown here is derived from an EMBL/GenBank/DDBJ whole genome shotgun (WGS) entry which is preliminary data.</text>
</comment>
<dbReference type="InterPro" id="IPR021858">
    <property type="entry name" value="Fun_TF"/>
</dbReference>
<evidence type="ECO:0000256" key="2">
    <source>
        <dbReference type="ARBA" id="ARBA00023015"/>
    </source>
</evidence>
<dbReference type="GO" id="GO:0008270">
    <property type="term" value="F:zinc ion binding"/>
    <property type="evidence" value="ECO:0007669"/>
    <property type="project" value="InterPro"/>
</dbReference>
<feature type="domain" description="Zn(2)-C6 fungal-type" evidence="7">
    <location>
        <begin position="10"/>
        <end position="38"/>
    </location>
</feature>
<dbReference type="PROSITE" id="PS00463">
    <property type="entry name" value="ZN2_CY6_FUNGAL_1"/>
    <property type="match status" value="1"/>
</dbReference>
<name>A0A225AHS6_TALAT</name>
<dbReference type="OrthoDB" id="5213892at2759"/>
<keyword evidence="4" id="KW-0804">Transcription</keyword>
<evidence type="ECO:0000313" key="9">
    <source>
        <dbReference type="Proteomes" id="UP000214365"/>
    </source>
</evidence>